<evidence type="ECO:0000256" key="4">
    <source>
        <dbReference type="ARBA" id="ARBA00022679"/>
    </source>
</evidence>
<keyword evidence="8" id="KW-0067">ATP-binding</keyword>
<gene>
    <name evidence="14" type="ORF">QJS35_10225</name>
</gene>
<dbReference type="InterPro" id="IPR050640">
    <property type="entry name" value="Bact_2-comp_sensor_kinase"/>
</dbReference>
<name>A0ABV1KRZ4_9BACL</name>
<comment type="caution">
    <text evidence="14">The sequence shown here is derived from an EMBL/GenBank/DDBJ whole genome shotgun (WGS) entry which is preliminary data.</text>
</comment>
<dbReference type="InterPro" id="IPR003594">
    <property type="entry name" value="HATPase_dom"/>
</dbReference>
<dbReference type="Pfam" id="PF02518">
    <property type="entry name" value="HATPase_c"/>
    <property type="match status" value="1"/>
</dbReference>
<evidence type="ECO:0000256" key="10">
    <source>
        <dbReference type="ARBA" id="ARBA00023012"/>
    </source>
</evidence>
<comment type="subcellular location">
    <subcellularLocation>
        <location evidence="1">Cell membrane</location>
        <topology evidence="1">Multi-pass membrane protein</topology>
    </subcellularLocation>
</comment>
<dbReference type="GO" id="GO:0016301">
    <property type="term" value="F:kinase activity"/>
    <property type="evidence" value="ECO:0007669"/>
    <property type="project" value="UniProtKB-KW"/>
</dbReference>
<evidence type="ECO:0000256" key="8">
    <source>
        <dbReference type="ARBA" id="ARBA00022840"/>
    </source>
</evidence>
<evidence type="ECO:0000256" key="1">
    <source>
        <dbReference type="ARBA" id="ARBA00004651"/>
    </source>
</evidence>
<keyword evidence="9 12" id="KW-1133">Transmembrane helix</keyword>
<dbReference type="Gene3D" id="6.10.340.10">
    <property type="match status" value="1"/>
</dbReference>
<keyword evidence="2" id="KW-1003">Cell membrane</keyword>
<dbReference type="SUPFAM" id="SSF55874">
    <property type="entry name" value="ATPase domain of HSP90 chaperone/DNA topoisomerase II/histidine kinase"/>
    <property type="match status" value="1"/>
</dbReference>
<evidence type="ECO:0000313" key="15">
    <source>
        <dbReference type="Proteomes" id="UP001493487"/>
    </source>
</evidence>
<dbReference type="Proteomes" id="UP001493487">
    <property type="component" value="Unassembled WGS sequence"/>
</dbReference>
<dbReference type="InterPro" id="IPR010559">
    <property type="entry name" value="Sig_transdc_His_kin_internal"/>
</dbReference>
<dbReference type="RefSeq" id="WP_232185486.1">
    <property type="nucleotide sequence ID" value="NZ_JAIOAP010000005.1"/>
</dbReference>
<evidence type="ECO:0000259" key="13">
    <source>
        <dbReference type="PROSITE" id="PS50885"/>
    </source>
</evidence>
<evidence type="ECO:0000256" key="3">
    <source>
        <dbReference type="ARBA" id="ARBA00022553"/>
    </source>
</evidence>
<sequence>MIRLKIRNPLQIKLFFVYSLVFVLITILASVPTYLYLKRGIEKNALNSMNETVGNVTDKLDASLKEFDNISKQLYLSTDSNGRTVIQHLQILDGGNGTFDAYESNQAVNNMLGLVRSIYNDIYRLTIFTFKNQVFSNPKARMTVDQAYADNRDLAEIRESAGETLFRYAQKDRWAGPNDTTVFSFSRLLNPRQNKIAVIEMQIRSDDLLPLDQIRSIQGAMLTLSEGDRLLFSSNSDNLNTVRKDTYVFRKQIESSNLTIALTVPRSVVLSELTLVRNFALATLFLLITFSLFVYYYLSRLLTQPLVKLRGAIDSIDLEDKRLNIDNKYKVNEIERINRSFRNMNNRLQHSLEQIVQFRTRQLQSQFDTLQAQINPHFLFNMLGIIQVSAENGELSQVQTISRNLSEFMRYSTSIESPVTILEKEAAFTFRYLELMKTRYMHRLTYHIDLDPGMLHMMVPKLILQPLAENAIQHGFGDIQHPLHIEVTGRLEGNRWELRFRDNGAGFTEERLAEVKESVRLALERLDTDFEQIGLGLGGMGLTGTIVRLQLMFRHQLQFEIGNHRDGGAEVVWKASISGQGEQI</sequence>
<evidence type="ECO:0000256" key="11">
    <source>
        <dbReference type="ARBA" id="ARBA00023136"/>
    </source>
</evidence>
<accession>A0ABV1KRZ4</accession>
<organism evidence="14 15">
    <name type="scientific">Cohnella silvisoli</name>
    <dbReference type="NCBI Taxonomy" id="2873699"/>
    <lineage>
        <taxon>Bacteria</taxon>
        <taxon>Bacillati</taxon>
        <taxon>Bacillota</taxon>
        <taxon>Bacilli</taxon>
        <taxon>Bacillales</taxon>
        <taxon>Paenibacillaceae</taxon>
        <taxon>Cohnella</taxon>
    </lineage>
</organism>
<feature type="transmembrane region" description="Helical" evidence="12">
    <location>
        <begin position="12"/>
        <end position="37"/>
    </location>
</feature>
<dbReference type="Pfam" id="PF06580">
    <property type="entry name" value="His_kinase"/>
    <property type="match status" value="1"/>
</dbReference>
<evidence type="ECO:0000256" key="6">
    <source>
        <dbReference type="ARBA" id="ARBA00022741"/>
    </source>
</evidence>
<keyword evidence="10" id="KW-0902">Two-component regulatory system</keyword>
<dbReference type="EMBL" id="JASKHM010000005">
    <property type="protein sequence ID" value="MEQ4482772.1"/>
    <property type="molecule type" value="Genomic_DNA"/>
</dbReference>
<dbReference type="Gene3D" id="3.30.565.10">
    <property type="entry name" value="Histidine kinase-like ATPase, C-terminal domain"/>
    <property type="match status" value="1"/>
</dbReference>
<feature type="domain" description="HAMP" evidence="13">
    <location>
        <begin position="300"/>
        <end position="353"/>
    </location>
</feature>
<keyword evidence="6" id="KW-0547">Nucleotide-binding</keyword>
<keyword evidence="4" id="KW-0808">Transferase</keyword>
<keyword evidence="3" id="KW-0597">Phosphoprotein</keyword>
<protein>
    <submittedName>
        <fullName evidence="14">Histidine kinase</fullName>
    </submittedName>
</protein>
<dbReference type="PROSITE" id="PS50885">
    <property type="entry name" value="HAMP"/>
    <property type="match status" value="1"/>
</dbReference>
<feature type="transmembrane region" description="Helical" evidence="12">
    <location>
        <begin position="279"/>
        <end position="298"/>
    </location>
</feature>
<keyword evidence="7 14" id="KW-0418">Kinase</keyword>
<evidence type="ECO:0000256" key="2">
    <source>
        <dbReference type="ARBA" id="ARBA00022475"/>
    </source>
</evidence>
<dbReference type="InterPro" id="IPR003660">
    <property type="entry name" value="HAMP_dom"/>
</dbReference>
<evidence type="ECO:0000256" key="12">
    <source>
        <dbReference type="SAM" id="Phobius"/>
    </source>
</evidence>
<evidence type="ECO:0000256" key="9">
    <source>
        <dbReference type="ARBA" id="ARBA00022989"/>
    </source>
</evidence>
<dbReference type="PANTHER" id="PTHR34220:SF11">
    <property type="entry name" value="SENSOR PROTEIN KINASE HPTS"/>
    <property type="match status" value="1"/>
</dbReference>
<keyword evidence="11 12" id="KW-0472">Membrane</keyword>
<keyword evidence="5 12" id="KW-0812">Transmembrane</keyword>
<dbReference type="InterPro" id="IPR036890">
    <property type="entry name" value="HATPase_C_sf"/>
</dbReference>
<evidence type="ECO:0000313" key="14">
    <source>
        <dbReference type="EMBL" id="MEQ4482772.1"/>
    </source>
</evidence>
<reference evidence="14 15" key="1">
    <citation type="journal article" date="2023" name="Genome Announc.">
        <title>Pan-Genome Analyses of the Genus Cohnella and Proposal of the Novel Species Cohnella silvisoli sp. nov., Isolated from Forest Soil.</title>
        <authorList>
            <person name="Wang C."/>
            <person name="Mao L."/>
            <person name="Bao G."/>
            <person name="Zhu H."/>
        </authorList>
    </citation>
    <scope>NUCLEOTIDE SEQUENCE [LARGE SCALE GENOMIC DNA]</scope>
    <source>
        <strain evidence="14 15">NL03-T5-1</strain>
    </source>
</reference>
<proteinExistence type="predicted"/>
<evidence type="ECO:0000256" key="7">
    <source>
        <dbReference type="ARBA" id="ARBA00022777"/>
    </source>
</evidence>
<evidence type="ECO:0000256" key="5">
    <source>
        <dbReference type="ARBA" id="ARBA00022692"/>
    </source>
</evidence>
<dbReference type="PANTHER" id="PTHR34220">
    <property type="entry name" value="SENSOR HISTIDINE KINASE YPDA"/>
    <property type="match status" value="1"/>
</dbReference>
<keyword evidence="15" id="KW-1185">Reference proteome</keyword>